<reference evidence="6" key="1">
    <citation type="submission" date="2020-09" db="EMBL/GenBank/DDBJ databases">
        <authorList>
            <person name="Kikuchi T."/>
        </authorList>
    </citation>
    <scope>NUCLEOTIDE SEQUENCE</scope>
    <source>
        <strain evidence="6">SH1</strain>
    </source>
</reference>
<keyword evidence="7" id="KW-1185">Reference proteome</keyword>
<gene>
    <name evidence="6" type="ORF">BOKJ2_LOCUS2595</name>
</gene>
<keyword evidence="1" id="KW-0479">Metal-binding</keyword>
<proteinExistence type="inferred from homology"/>
<evidence type="ECO:0000313" key="6">
    <source>
        <dbReference type="EMBL" id="CAD5209268.1"/>
    </source>
</evidence>
<keyword evidence="3" id="KW-0862">Zinc</keyword>
<evidence type="ECO:0000256" key="4">
    <source>
        <dbReference type="ARBA" id="ARBA00023157"/>
    </source>
</evidence>
<keyword evidence="2" id="KW-0732">Signal</keyword>
<organism evidence="6 7">
    <name type="scientific">Bursaphelenchus okinawaensis</name>
    <dbReference type="NCBI Taxonomy" id="465554"/>
    <lineage>
        <taxon>Eukaryota</taxon>
        <taxon>Metazoa</taxon>
        <taxon>Ecdysozoa</taxon>
        <taxon>Nematoda</taxon>
        <taxon>Chromadorea</taxon>
        <taxon>Rhabditida</taxon>
        <taxon>Tylenchina</taxon>
        <taxon>Tylenchomorpha</taxon>
        <taxon>Aphelenchoidea</taxon>
        <taxon>Aphelenchoididae</taxon>
        <taxon>Bursaphelenchus</taxon>
    </lineage>
</organism>
<evidence type="ECO:0000256" key="5">
    <source>
        <dbReference type="ARBA" id="ARBA00024361"/>
    </source>
</evidence>
<dbReference type="GO" id="GO:0046872">
    <property type="term" value="F:metal ion binding"/>
    <property type="evidence" value="ECO:0007669"/>
    <property type="project" value="UniProtKB-KW"/>
</dbReference>
<dbReference type="PANTHER" id="PTHR11329">
    <property type="entry name" value="LEUKOCYTE CELL-DERIVED CHEMOTAXIN 2"/>
    <property type="match status" value="1"/>
</dbReference>
<dbReference type="EMBL" id="CAJFDH010000002">
    <property type="protein sequence ID" value="CAD5209268.1"/>
    <property type="molecule type" value="Genomic_DNA"/>
</dbReference>
<comment type="caution">
    <text evidence="6">The sequence shown here is derived from an EMBL/GenBank/DDBJ whole genome shotgun (WGS) entry which is preliminary data.</text>
</comment>
<dbReference type="InterPro" id="IPR008663">
    <property type="entry name" value="LECT2"/>
</dbReference>
<dbReference type="Proteomes" id="UP000783686">
    <property type="component" value="Unassembled WGS sequence"/>
</dbReference>
<dbReference type="EMBL" id="CAJFCW020000002">
    <property type="protein sequence ID" value="CAG9088888.1"/>
    <property type="molecule type" value="Genomic_DNA"/>
</dbReference>
<name>A0A811K1G2_9BILA</name>
<evidence type="ECO:0000256" key="3">
    <source>
        <dbReference type="ARBA" id="ARBA00022833"/>
    </source>
</evidence>
<protein>
    <submittedName>
        <fullName evidence="6">Uncharacterized protein</fullName>
    </submittedName>
</protein>
<evidence type="ECO:0000256" key="1">
    <source>
        <dbReference type="ARBA" id="ARBA00022723"/>
    </source>
</evidence>
<evidence type="ECO:0000256" key="2">
    <source>
        <dbReference type="ARBA" id="ARBA00022729"/>
    </source>
</evidence>
<accession>A0A811K1G2</accession>
<dbReference type="Proteomes" id="UP000614601">
    <property type="component" value="Unassembled WGS sequence"/>
</dbReference>
<dbReference type="AlphaFoldDB" id="A0A811K1G2"/>
<dbReference type="InterPro" id="IPR011055">
    <property type="entry name" value="Dup_hybrid_motif"/>
</dbReference>
<dbReference type="Gene3D" id="2.70.70.10">
    <property type="entry name" value="Glucose Permease (Domain IIA)"/>
    <property type="match status" value="2"/>
</dbReference>
<dbReference type="PANTHER" id="PTHR11329:SF0">
    <property type="entry name" value="LEUKOCYTE CELL-DERIVED CHEMOTAXIN-2"/>
    <property type="match status" value="1"/>
</dbReference>
<comment type="similarity">
    <text evidence="5">Belongs to the LECT2/MIM-1 family.</text>
</comment>
<keyword evidence="4" id="KW-1015">Disulfide bond</keyword>
<evidence type="ECO:0000313" key="7">
    <source>
        <dbReference type="Proteomes" id="UP000614601"/>
    </source>
</evidence>
<dbReference type="OrthoDB" id="5911921at2759"/>
<sequence>MGCMKAICGGNPNSDIRPCREDGTDCGGFNQVRADHIILPASDIICPLEEAIFAPFDGELSYFQPFGGETDFQCADQGIRIDGSGQYRGYHVLIYTVVPFRYGGEVVAGEKLGTAGQYECILSQKAQNPQNYIRVELYRDGKAVDISSHLTDCMCTGQICETNHNNRIIGQPFESKSIFNGIRGWEIACPLRKEDSEEVEEASYEDAPLAPTIYSPIEGEIIGRMRLNFKNNVYSGCSNEALFIQGTGTWTDYDVKIFNVRYREDLGFGRKHIAQGQPVGRRLVCSDSADSIFMEVRFQGTVINITDAITATSCRHKLPDGLL</sequence>